<dbReference type="AlphaFoldDB" id="A0A0H5R3N6"/>
<proteinExistence type="inferred from homology"/>
<evidence type="ECO:0000256" key="3">
    <source>
        <dbReference type="ARBA" id="ARBA00023274"/>
    </source>
</evidence>
<dbReference type="Pfam" id="PF01778">
    <property type="entry name" value="Ribosomal_L28e"/>
    <property type="match status" value="1"/>
</dbReference>
<evidence type="ECO:0000313" key="5">
    <source>
        <dbReference type="EMBL" id="CRZ08790.1"/>
    </source>
</evidence>
<dbReference type="Gene3D" id="3.30.390.110">
    <property type="match status" value="1"/>
</dbReference>
<accession>A0A0H5R3N6</accession>
<dbReference type="InterPro" id="IPR029004">
    <property type="entry name" value="Ribosomal_eL28/Mak16"/>
</dbReference>
<protein>
    <recommendedName>
        <fullName evidence="4">Ribosomal eL28/Mak16 domain-containing protein</fullName>
    </recommendedName>
</protein>
<name>A0A0H5R3N6_9EUKA</name>
<sequence>ACDTMSNSEVIWSIVKKSSSFLVKNNGLTLSAEPFNVYNLNAKKYSGLACKKGVNVSIVGGKVVMAKKLRKLARFPNKSQVNIPLVKNRINHINVAAAAIRKETAGSFYRGDLADLTVARYHKLNKVNAAMKKATKKNAAPVSDMQLSKTD</sequence>
<keyword evidence="2" id="KW-0689">Ribosomal protein</keyword>
<dbReference type="GO" id="GO:0006412">
    <property type="term" value="P:translation"/>
    <property type="evidence" value="ECO:0007669"/>
    <property type="project" value="InterPro"/>
</dbReference>
<dbReference type="EMBL" id="HACM01008348">
    <property type="protein sequence ID" value="CRZ08790.1"/>
    <property type="molecule type" value="Transcribed_RNA"/>
</dbReference>
<dbReference type="PANTHER" id="PTHR10544">
    <property type="entry name" value="60S RIBOSOMAL PROTEIN L28"/>
    <property type="match status" value="1"/>
</dbReference>
<dbReference type="GO" id="GO:0005840">
    <property type="term" value="C:ribosome"/>
    <property type="evidence" value="ECO:0007669"/>
    <property type="project" value="UniProtKB-KW"/>
</dbReference>
<organism evidence="5">
    <name type="scientific">Spongospora subterranea</name>
    <dbReference type="NCBI Taxonomy" id="70186"/>
    <lineage>
        <taxon>Eukaryota</taxon>
        <taxon>Sar</taxon>
        <taxon>Rhizaria</taxon>
        <taxon>Endomyxa</taxon>
        <taxon>Phytomyxea</taxon>
        <taxon>Plasmodiophorida</taxon>
        <taxon>Plasmodiophoridae</taxon>
        <taxon>Spongospora</taxon>
    </lineage>
</organism>
<comment type="similarity">
    <text evidence="1">Belongs to the eukaryotic ribosomal protein eL28 family.</text>
</comment>
<dbReference type="GO" id="GO:1990904">
    <property type="term" value="C:ribonucleoprotein complex"/>
    <property type="evidence" value="ECO:0007669"/>
    <property type="project" value="UniProtKB-KW"/>
</dbReference>
<keyword evidence="3" id="KW-0687">Ribonucleoprotein</keyword>
<evidence type="ECO:0000256" key="2">
    <source>
        <dbReference type="ARBA" id="ARBA00022980"/>
    </source>
</evidence>
<dbReference type="InterPro" id="IPR002672">
    <property type="entry name" value="Ribosomal_eL28"/>
</dbReference>
<feature type="non-terminal residue" evidence="5">
    <location>
        <position position="1"/>
    </location>
</feature>
<reference evidence="5" key="1">
    <citation type="submission" date="2015-04" db="EMBL/GenBank/DDBJ databases">
        <title>The genome sequence of the plant pathogenic Rhizarian Plasmodiophora brassicae reveals insights in its biotrophic life cycle and the origin of chitin synthesis.</title>
        <authorList>
            <person name="Schwelm A."/>
            <person name="Fogelqvist J."/>
            <person name="Knaust A."/>
            <person name="Julke S."/>
            <person name="Lilja T."/>
            <person name="Dhandapani V."/>
            <person name="Bonilla-Rosso G."/>
            <person name="Karlsson M."/>
            <person name="Shevchenko A."/>
            <person name="Choi S.R."/>
            <person name="Kim H.G."/>
            <person name="Park J.Y."/>
            <person name="Lim Y.P."/>
            <person name="Ludwig-Muller J."/>
            <person name="Dixelius C."/>
        </authorList>
    </citation>
    <scope>NUCLEOTIDE SEQUENCE</scope>
    <source>
        <tissue evidence="5">Potato root galls</tissue>
    </source>
</reference>
<feature type="domain" description="Ribosomal eL28/Mak16" evidence="4">
    <location>
        <begin position="10"/>
        <end position="126"/>
    </location>
</feature>
<evidence type="ECO:0000256" key="1">
    <source>
        <dbReference type="ARBA" id="ARBA00007926"/>
    </source>
</evidence>
<dbReference type="GO" id="GO:0003735">
    <property type="term" value="F:structural constituent of ribosome"/>
    <property type="evidence" value="ECO:0007669"/>
    <property type="project" value="InterPro"/>
</dbReference>
<evidence type="ECO:0000259" key="4">
    <source>
        <dbReference type="Pfam" id="PF01778"/>
    </source>
</evidence>